<gene>
    <name evidence="3" type="ORF">S03H2_17571</name>
</gene>
<feature type="non-terminal residue" evidence="3">
    <location>
        <position position="1"/>
    </location>
</feature>
<name>X1EH13_9ZZZZ</name>
<keyword evidence="1" id="KW-0238">DNA-binding</keyword>
<sequence length="109" mass="12872">ENFLFSRNLKPSTVNRYFEVLRHFFNLAIEDGYLSENPVRFYIPFVEDGERRSLATEEIKSILESAKFIQENSRTQLQSIIYDIIVFALNTGMRLSKGKRYTKNLVRDN</sequence>
<dbReference type="Gene3D" id="1.10.150.130">
    <property type="match status" value="1"/>
</dbReference>
<dbReference type="AlphaFoldDB" id="X1EH13"/>
<comment type="caution">
    <text evidence="3">The sequence shown here is derived from an EMBL/GenBank/DDBJ whole genome shotgun (WGS) entry which is preliminary data.</text>
</comment>
<accession>X1EH13</accession>
<dbReference type="Pfam" id="PF13102">
    <property type="entry name" value="Phage_int_SAM_5"/>
    <property type="match status" value="1"/>
</dbReference>
<dbReference type="InterPro" id="IPR010998">
    <property type="entry name" value="Integrase_recombinase_N"/>
</dbReference>
<proteinExistence type="predicted"/>
<organism evidence="3">
    <name type="scientific">marine sediment metagenome</name>
    <dbReference type="NCBI Taxonomy" id="412755"/>
    <lineage>
        <taxon>unclassified sequences</taxon>
        <taxon>metagenomes</taxon>
        <taxon>ecological metagenomes</taxon>
    </lineage>
</organism>
<dbReference type="GO" id="GO:0003677">
    <property type="term" value="F:DNA binding"/>
    <property type="evidence" value="ECO:0007669"/>
    <property type="project" value="UniProtKB-KW"/>
</dbReference>
<evidence type="ECO:0000256" key="1">
    <source>
        <dbReference type="ARBA" id="ARBA00023125"/>
    </source>
</evidence>
<evidence type="ECO:0000259" key="2">
    <source>
        <dbReference type="Pfam" id="PF13102"/>
    </source>
</evidence>
<dbReference type="InterPro" id="IPR011010">
    <property type="entry name" value="DNA_brk_join_enz"/>
</dbReference>
<evidence type="ECO:0000313" key="3">
    <source>
        <dbReference type="EMBL" id="GAH32601.1"/>
    </source>
</evidence>
<dbReference type="InterPro" id="IPR025269">
    <property type="entry name" value="SAM-like_dom"/>
</dbReference>
<reference evidence="3" key="1">
    <citation type="journal article" date="2014" name="Front. Microbiol.">
        <title>High frequency of phylogenetically diverse reductive dehalogenase-homologous genes in deep subseafloor sedimentary metagenomes.</title>
        <authorList>
            <person name="Kawai M."/>
            <person name="Futagami T."/>
            <person name="Toyoda A."/>
            <person name="Takaki Y."/>
            <person name="Nishi S."/>
            <person name="Hori S."/>
            <person name="Arai W."/>
            <person name="Tsubouchi T."/>
            <person name="Morono Y."/>
            <person name="Uchiyama I."/>
            <person name="Ito T."/>
            <person name="Fujiyama A."/>
            <person name="Inagaki F."/>
            <person name="Takami H."/>
        </authorList>
    </citation>
    <scope>NUCLEOTIDE SEQUENCE</scope>
    <source>
        <strain evidence="3">Expedition CK06-06</strain>
    </source>
</reference>
<dbReference type="EMBL" id="BARU01009074">
    <property type="protein sequence ID" value="GAH32601.1"/>
    <property type="molecule type" value="Genomic_DNA"/>
</dbReference>
<protein>
    <recommendedName>
        <fullName evidence="2">Phage integrase SAM-like domain-containing protein</fullName>
    </recommendedName>
</protein>
<feature type="domain" description="Phage integrase SAM-like" evidence="2">
    <location>
        <begin position="1"/>
        <end position="40"/>
    </location>
</feature>
<dbReference type="SUPFAM" id="SSF56349">
    <property type="entry name" value="DNA breaking-rejoining enzymes"/>
    <property type="match status" value="1"/>
</dbReference>